<feature type="compositionally biased region" description="Basic and acidic residues" evidence="1">
    <location>
        <begin position="13"/>
        <end position="44"/>
    </location>
</feature>
<evidence type="ECO:0000313" key="3">
    <source>
        <dbReference type="Proteomes" id="UP000313359"/>
    </source>
</evidence>
<evidence type="ECO:0000256" key="1">
    <source>
        <dbReference type="SAM" id="MobiDB-lite"/>
    </source>
</evidence>
<accession>A0A5C2RVB9</accession>
<proteinExistence type="predicted"/>
<feature type="compositionally biased region" description="Polar residues" evidence="1">
    <location>
        <begin position="53"/>
        <end position="62"/>
    </location>
</feature>
<dbReference type="AlphaFoldDB" id="A0A5C2RVB9"/>
<evidence type="ECO:0000313" key="2">
    <source>
        <dbReference type="EMBL" id="RPD55643.1"/>
    </source>
</evidence>
<protein>
    <submittedName>
        <fullName evidence="2">Uncharacterized protein</fullName>
    </submittedName>
</protein>
<keyword evidence="3" id="KW-1185">Reference proteome</keyword>
<organism evidence="2 3">
    <name type="scientific">Lentinus tigrinus ALCF2SS1-6</name>
    <dbReference type="NCBI Taxonomy" id="1328759"/>
    <lineage>
        <taxon>Eukaryota</taxon>
        <taxon>Fungi</taxon>
        <taxon>Dikarya</taxon>
        <taxon>Basidiomycota</taxon>
        <taxon>Agaricomycotina</taxon>
        <taxon>Agaricomycetes</taxon>
        <taxon>Polyporales</taxon>
        <taxon>Polyporaceae</taxon>
        <taxon>Lentinus</taxon>
    </lineage>
</organism>
<reference evidence="2" key="1">
    <citation type="journal article" date="2018" name="Genome Biol. Evol.">
        <title>Genomics and development of Lentinus tigrinus, a white-rot wood-decaying mushroom with dimorphic fruiting bodies.</title>
        <authorList>
            <person name="Wu B."/>
            <person name="Xu Z."/>
            <person name="Knudson A."/>
            <person name="Carlson A."/>
            <person name="Chen N."/>
            <person name="Kovaka S."/>
            <person name="LaButti K."/>
            <person name="Lipzen A."/>
            <person name="Pennachio C."/>
            <person name="Riley R."/>
            <person name="Schakwitz W."/>
            <person name="Umezawa K."/>
            <person name="Ohm R.A."/>
            <person name="Grigoriev I.V."/>
            <person name="Nagy L.G."/>
            <person name="Gibbons J."/>
            <person name="Hibbett D."/>
        </authorList>
    </citation>
    <scope>NUCLEOTIDE SEQUENCE [LARGE SCALE GENOMIC DNA]</scope>
    <source>
        <strain evidence="2">ALCF2SS1-6</strain>
    </source>
</reference>
<dbReference type="EMBL" id="ML122294">
    <property type="protein sequence ID" value="RPD55643.1"/>
    <property type="molecule type" value="Genomic_DNA"/>
</dbReference>
<feature type="region of interest" description="Disordered" evidence="1">
    <location>
        <begin position="1"/>
        <end position="126"/>
    </location>
</feature>
<sequence>MTYHGRGAANFKWAEERKRKREEYRASDAAKKTRVDERVGERVVSKAAGGSGSQSTSLSKTAGPSGPFKSKPKPKTSKGTEAMNDDRDAKGETEKEEFQLIDYETVGEEVGMSKAEGKQHAGSKRA</sequence>
<gene>
    <name evidence="2" type="ORF">L227DRAFT_615263</name>
</gene>
<feature type="compositionally biased region" description="Basic and acidic residues" evidence="1">
    <location>
        <begin position="84"/>
        <end position="98"/>
    </location>
</feature>
<dbReference type="Proteomes" id="UP000313359">
    <property type="component" value="Unassembled WGS sequence"/>
</dbReference>
<name>A0A5C2RVB9_9APHY</name>